<gene>
    <name evidence="1" type="ORF">EZS28_048735</name>
</gene>
<proteinExistence type="predicted"/>
<name>A0A5J4TBU8_9EUKA</name>
<comment type="caution">
    <text evidence="1">The sequence shown here is derived from an EMBL/GenBank/DDBJ whole genome shotgun (WGS) entry which is preliminary data.</text>
</comment>
<reference evidence="1 2" key="1">
    <citation type="submission" date="2019-03" db="EMBL/GenBank/DDBJ databases">
        <title>Single cell metagenomics reveals metabolic interactions within the superorganism composed of flagellate Streblomastix strix and complex community of Bacteroidetes bacteria on its surface.</title>
        <authorList>
            <person name="Treitli S.C."/>
            <person name="Kolisko M."/>
            <person name="Husnik F."/>
            <person name="Keeling P."/>
            <person name="Hampl V."/>
        </authorList>
    </citation>
    <scope>NUCLEOTIDE SEQUENCE [LARGE SCALE GENOMIC DNA]</scope>
    <source>
        <strain evidence="1">ST1C</strain>
    </source>
</reference>
<sequence>DFDDPKEETILSNKNKIAS</sequence>
<feature type="non-terminal residue" evidence="1">
    <location>
        <position position="1"/>
    </location>
</feature>
<dbReference type="AlphaFoldDB" id="A0A5J4TBU8"/>
<evidence type="ECO:0000313" key="1">
    <source>
        <dbReference type="EMBL" id="KAA6355738.1"/>
    </source>
</evidence>
<accession>A0A5J4TBU8</accession>
<organism evidence="1 2">
    <name type="scientific">Streblomastix strix</name>
    <dbReference type="NCBI Taxonomy" id="222440"/>
    <lineage>
        <taxon>Eukaryota</taxon>
        <taxon>Metamonada</taxon>
        <taxon>Preaxostyla</taxon>
        <taxon>Oxymonadida</taxon>
        <taxon>Streblomastigidae</taxon>
        <taxon>Streblomastix</taxon>
    </lineage>
</organism>
<dbReference type="Proteomes" id="UP000324800">
    <property type="component" value="Unassembled WGS sequence"/>
</dbReference>
<dbReference type="EMBL" id="SNRW01034139">
    <property type="protein sequence ID" value="KAA6355738.1"/>
    <property type="molecule type" value="Genomic_DNA"/>
</dbReference>
<protein>
    <submittedName>
        <fullName evidence="1">Uncharacterized protein</fullName>
    </submittedName>
</protein>
<evidence type="ECO:0000313" key="2">
    <source>
        <dbReference type="Proteomes" id="UP000324800"/>
    </source>
</evidence>